<name>A0AAE9YHX0_9ACTN</name>
<feature type="region of interest" description="Disordered" evidence="6">
    <location>
        <begin position="1"/>
        <end position="26"/>
    </location>
</feature>
<proteinExistence type="inferred from homology"/>
<evidence type="ECO:0000259" key="7">
    <source>
        <dbReference type="PROSITE" id="PS51012"/>
    </source>
</evidence>
<organism evidence="8 9">
    <name type="scientific">Iamia majanohamensis</name>
    <dbReference type="NCBI Taxonomy" id="467976"/>
    <lineage>
        <taxon>Bacteria</taxon>
        <taxon>Bacillati</taxon>
        <taxon>Actinomycetota</taxon>
        <taxon>Acidimicrobiia</taxon>
        <taxon>Acidimicrobiales</taxon>
        <taxon>Iamiaceae</taxon>
        <taxon>Iamia</taxon>
    </lineage>
</organism>
<evidence type="ECO:0000256" key="1">
    <source>
        <dbReference type="ARBA" id="ARBA00004141"/>
    </source>
</evidence>
<feature type="transmembrane region" description="Helical" evidence="5">
    <location>
        <begin position="260"/>
        <end position="283"/>
    </location>
</feature>
<feature type="transmembrane region" description="Helical" evidence="5">
    <location>
        <begin position="198"/>
        <end position="217"/>
    </location>
</feature>
<dbReference type="RefSeq" id="WP_272738322.1">
    <property type="nucleotide sequence ID" value="NZ_CP116942.1"/>
</dbReference>
<dbReference type="Pfam" id="PF01061">
    <property type="entry name" value="ABC2_membrane"/>
    <property type="match status" value="1"/>
</dbReference>
<evidence type="ECO:0000256" key="5">
    <source>
        <dbReference type="RuleBase" id="RU361157"/>
    </source>
</evidence>
<gene>
    <name evidence="8" type="ORF">PO878_08720</name>
</gene>
<dbReference type="GO" id="GO:0140359">
    <property type="term" value="F:ABC-type transporter activity"/>
    <property type="evidence" value="ECO:0007669"/>
    <property type="project" value="InterPro"/>
</dbReference>
<evidence type="ECO:0000256" key="2">
    <source>
        <dbReference type="ARBA" id="ARBA00022692"/>
    </source>
</evidence>
<dbReference type="PIRSF" id="PIRSF006648">
    <property type="entry name" value="DrrB"/>
    <property type="match status" value="1"/>
</dbReference>
<comment type="similarity">
    <text evidence="5">Belongs to the ABC-2 integral membrane protein family.</text>
</comment>
<feature type="domain" description="ABC transmembrane type-2" evidence="7">
    <location>
        <begin position="53"/>
        <end position="288"/>
    </location>
</feature>
<keyword evidence="5" id="KW-1003">Cell membrane</keyword>
<feature type="transmembrane region" description="Helical" evidence="5">
    <location>
        <begin position="129"/>
        <end position="157"/>
    </location>
</feature>
<dbReference type="PANTHER" id="PTHR43229:SF2">
    <property type="entry name" value="NODULATION PROTEIN J"/>
    <property type="match status" value="1"/>
</dbReference>
<feature type="transmembrane region" description="Helical" evidence="5">
    <location>
        <begin position="169"/>
        <end position="192"/>
    </location>
</feature>
<keyword evidence="3 5" id="KW-1133">Transmembrane helix</keyword>
<dbReference type="AlphaFoldDB" id="A0AAE9YHX0"/>
<keyword evidence="5" id="KW-0813">Transport</keyword>
<feature type="transmembrane region" description="Helical" evidence="5">
    <location>
        <begin position="85"/>
        <end position="109"/>
    </location>
</feature>
<keyword evidence="9" id="KW-1185">Reference proteome</keyword>
<keyword evidence="4 5" id="KW-0472">Membrane</keyword>
<dbReference type="Proteomes" id="UP001216390">
    <property type="component" value="Chromosome"/>
</dbReference>
<evidence type="ECO:0000256" key="4">
    <source>
        <dbReference type="ARBA" id="ARBA00023136"/>
    </source>
</evidence>
<dbReference type="InterPro" id="IPR000412">
    <property type="entry name" value="ABC_2_transport"/>
</dbReference>
<evidence type="ECO:0000256" key="3">
    <source>
        <dbReference type="ARBA" id="ARBA00022989"/>
    </source>
</evidence>
<sequence>MSTTATPSPTTAPEPTPADVGVPAVRPQGGAGLGTTALATARRTVLQFFRTPQLLLMGTVQGALFLFMFRYVFGGAISTGGELSYVDFLVPGFLVTVILWTGMGAAAGVAEDSATGVYDRMRSLPIPRAAVMVGRSLADITLVGWGMLVTGALGFVLGFRAHGGIGPTILAFVLMLVAGYAFTWVFITIGLVSGNAQAAQGMSMLVIPFSFISSANVPIQSMPGWMQPFAANQPITVIINAVRSLMQGGTEVVGIGHTTAYWVVLSLVWTAAILVVFGALATARFARTT</sequence>
<dbReference type="InterPro" id="IPR047817">
    <property type="entry name" value="ABC2_TM_bact-type"/>
</dbReference>
<feature type="transmembrane region" description="Helical" evidence="5">
    <location>
        <begin position="54"/>
        <end position="73"/>
    </location>
</feature>
<dbReference type="InterPro" id="IPR051784">
    <property type="entry name" value="Nod_factor_ABC_transporter"/>
</dbReference>
<protein>
    <recommendedName>
        <fullName evidence="5">Transport permease protein</fullName>
    </recommendedName>
</protein>
<evidence type="ECO:0000256" key="6">
    <source>
        <dbReference type="SAM" id="MobiDB-lite"/>
    </source>
</evidence>
<reference evidence="8" key="1">
    <citation type="submission" date="2023-01" db="EMBL/GenBank/DDBJ databases">
        <title>The diversity of Class Acidimicrobiia in South China Sea sediment environments and the proposal of Iamia marina sp. nov., a novel species of the genus Iamia.</title>
        <authorList>
            <person name="He Y."/>
            <person name="Tian X."/>
        </authorList>
    </citation>
    <scope>NUCLEOTIDE SEQUENCE</scope>
    <source>
        <strain evidence="8">DSM 19957</strain>
    </source>
</reference>
<dbReference type="PROSITE" id="PS51012">
    <property type="entry name" value="ABC_TM2"/>
    <property type="match status" value="1"/>
</dbReference>
<keyword evidence="2 5" id="KW-0812">Transmembrane</keyword>
<dbReference type="KEGG" id="ima:PO878_08720"/>
<accession>A0AAE9YHX0</accession>
<dbReference type="PANTHER" id="PTHR43229">
    <property type="entry name" value="NODULATION PROTEIN J"/>
    <property type="match status" value="1"/>
</dbReference>
<dbReference type="GO" id="GO:0043190">
    <property type="term" value="C:ATP-binding cassette (ABC) transporter complex"/>
    <property type="evidence" value="ECO:0007669"/>
    <property type="project" value="InterPro"/>
</dbReference>
<dbReference type="EMBL" id="CP116942">
    <property type="protein sequence ID" value="WCO68807.1"/>
    <property type="molecule type" value="Genomic_DNA"/>
</dbReference>
<evidence type="ECO:0000313" key="9">
    <source>
        <dbReference type="Proteomes" id="UP001216390"/>
    </source>
</evidence>
<dbReference type="InterPro" id="IPR013525">
    <property type="entry name" value="ABC2_TM"/>
</dbReference>
<comment type="subcellular location">
    <subcellularLocation>
        <location evidence="5">Cell membrane</location>
        <topology evidence="5">Multi-pass membrane protein</topology>
    </subcellularLocation>
    <subcellularLocation>
        <location evidence="1">Membrane</location>
        <topology evidence="1">Multi-pass membrane protein</topology>
    </subcellularLocation>
</comment>
<evidence type="ECO:0000313" key="8">
    <source>
        <dbReference type="EMBL" id="WCO68807.1"/>
    </source>
</evidence>